<dbReference type="InterPro" id="IPR027417">
    <property type="entry name" value="P-loop_NTPase"/>
</dbReference>
<evidence type="ECO:0000313" key="2">
    <source>
        <dbReference type="EMBL" id="GHB36299.1"/>
    </source>
</evidence>
<proteinExistence type="predicted"/>
<evidence type="ECO:0000313" key="3">
    <source>
        <dbReference type="Proteomes" id="UP000642809"/>
    </source>
</evidence>
<sequence length="439" mass="50430">MNKEEILQRIEDFRSEQLFEFINTGLVTLEELRSTGDLPASKRNAIIKLTEAKSKEEKDFWNQHQNTEDGCNEYIKAYPYGQFIQKAKSNIEVFRNKIAEEERTKKETLELLKKNLNNYTPNEILGLLQKGTILREDLLKIGIPNEVIESLGNIETPRLNLGKTPDSIPEGYTEVYFWGIPGSGKTCVLSALLSTAHKNNSLEIAVGPGYDYTNRLRNIFINPISFLPAGTTTDSTQYLPFTIRKGDEDPRSVSLIELSGEIFKCFYSINANLELDPDYQKTLNSLLNFLNSDNRKIHFFFIDFENKNRQDGKGYTQANYLEAAATYFQNNDIFRKHTDAIYIIITKSDLMACDKAERKNHLKEYLQNANFNSFVSSLRNRCREHSINSGKILGTHFSLGTVYFNEICSFDPETSENLIDILLRRIKPNKKSILDIFNK</sequence>
<gene>
    <name evidence="2" type="ORF">GCM10008106_16980</name>
</gene>
<accession>A0A8J3G552</accession>
<dbReference type="AlphaFoldDB" id="A0A8J3G552"/>
<name>A0A8J3G552_9BACT</name>
<protein>
    <submittedName>
        <fullName evidence="2">Uncharacterized protein</fullName>
    </submittedName>
</protein>
<dbReference type="Proteomes" id="UP000642809">
    <property type="component" value="Unassembled WGS sequence"/>
</dbReference>
<dbReference type="SUPFAM" id="SSF52540">
    <property type="entry name" value="P-loop containing nucleoside triphosphate hydrolases"/>
    <property type="match status" value="1"/>
</dbReference>
<evidence type="ECO:0000256" key="1">
    <source>
        <dbReference type="SAM" id="Coils"/>
    </source>
</evidence>
<keyword evidence="1" id="KW-0175">Coiled coil</keyword>
<reference evidence="2" key="1">
    <citation type="journal article" date="2014" name="Int. J. Syst. Evol. Microbiol.">
        <title>Complete genome sequence of Corynebacterium casei LMG S-19264T (=DSM 44701T), isolated from a smear-ripened cheese.</title>
        <authorList>
            <consortium name="US DOE Joint Genome Institute (JGI-PGF)"/>
            <person name="Walter F."/>
            <person name="Albersmeier A."/>
            <person name="Kalinowski J."/>
            <person name="Ruckert C."/>
        </authorList>
    </citation>
    <scope>NUCLEOTIDE SEQUENCE</scope>
    <source>
        <strain evidence="2">KCTC 23224</strain>
    </source>
</reference>
<dbReference type="EMBL" id="BMYF01000009">
    <property type="protein sequence ID" value="GHB36299.1"/>
    <property type="molecule type" value="Genomic_DNA"/>
</dbReference>
<keyword evidence="3" id="KW-1185">Reference proteome</keyword>
<reference evidence="2" key="2">
    <citation type="submission" date="2020-09" db="EMBL/GenBank/DDBJ databases">
        <authorList>
            <person name="Sun Q."/>
            <person name="Kim S."/>
        </authorList>
    </citation>
    <scope>NUCLEOTIDE SEQUENCE</scope>
    <source>
        <strain evidence="2">KCTC 23224</strain>
    </source>
</reference>
<dbReference type="RefSeq" id="WP_189580737.1">
    <property type="nucleotide sequence ID" value="NZ_BMYF01000009.1"/>
</dbReference>
<feature type="coiled-coil region" evidence="1">
    <location>
        <begin position="84"/>
        <end position="119"/>
    </location>
</feature>
<comment type="caution">
    <text evidence="2">The sequence shown here is derived from an EMBL/GenBank/DDBJ whole genome shotgun (WGS) entry which is preliminary data.</text>
</comment>
<organism evidence="2 3">
    <name type="scientific">Mongoliitalea lutea</name>
    <dbReference type="NCBI Taxonomy" id="849756"/>
    <lineage>
        <taxon>Bacteria</taxon>
        <taxon>Pseudomonadati</taxon>
        <taxon>Bacteroidota</taxon>
        <taxon>Cytophagia</taxon>
        <taxon>Cytophagales</taxon>
        <taxon>Cyclobacteriaceae</taxon>
        <taxon>Mongoliitalea</taxon>
    </lineage>
</organism>